<protein>
    <submittedName>
        <fullName evidence="1">Uncharacterized protein</fullName>
    </submittedName>
</protein>
<evidence type="ECO:0000313" key="2">
    <source>
        <dbReference type="Proteomes" id="UP000276133"/>
    </source>
</evidence>
<evidence type="ECO:0000313" key="1">
    <source>
        <dbReference type="EMBL" id="RNA35297.1"/>
    </source>
</evidence>
<dbReference type="EMBL" id="REGN01001344">
    <property type="protein sequence ID" value="RNA35297.1"/>
    <property type="molecule type" value="Genomic_DNA"/>
</dbReference>
<proteinExistence type="predicted"/>
<accession>A0A3M7SI60</accession>
<organism evidence="1 2">
    <name type="scientific">Brachionus plicatilis</name>
    <name type="common">Marine rotifer</name>
    <name type="synonym">Brachionus muelleri</name>
    <dbReference type="NCBI Taxonomy" id="10195"/>
    <lineage>
        <taxon>Eukaryota</taxon>
        <taxon>Metazoa</taxon>
        <taxon>Spiralia</taxon>
        <taxon>Gnathifera</taxon>
        <taxon>Rotifera</taxon>
        <taxon>Eurotatoria</taxon>
        <taxon>Monogononta</taxon>
        <taxon>Pseudotrocha</taxon>
        <taxon>Ploima</taxon>
        <taxon>Brachionidae</taxon>
        <taxon>Brachionus</taxon>
    </lineage>
</organism>
<keyword evidence="2" id="KW-1185">Reference proteome</keyword>
<gene>
    <name evidence="1" type="ORF">BpHYR1_021013</name>
</gene>
<sequence length="11" mass="1288">MAFQDFNNSKS</sequence>
<comment type="caution">
    <text evidence="1">The sequence shown here is derived from an EMBL/GenBank/DDBJ whole genome shotgun (WGS) entry which is preliminary data.</text>
</comment>
<dbReference type="Proteomes" id="UP000276133">
    <property type="component" value="Unassembled WGS sequence"/>
</dbReference>
<reference evidence="1 2" key="1">
    <citation type="journal article" date="2018" name="Sci. Rep.">
        <title>Genomic signatures of local adaptation to the degree of environmental predictability in rotifers.</title>
        <authorList>
            <person name="Franch-Gras L."/>
            <person name="Hahn C."/>
            <person name="Garcia-Roger E.M."/>
            <person name="Carmona M.J."/>
            <person name="Serra M."/>
            <person name="Gomez A."/>
        </authorList>
    </citation>
    <scope>NUCLEOTIDE SEQUENCE [LARGE SCALE GENOMIC DNA]</scope>
    <source>
        <strain evidence="1">HYR1</strain>
    </source>
</reference>
<name>A0A3M7SI60_BRAPC</name>